<keyword evidence="10" id="KW-1185">Reference proteome</keyword>
<reference evidence="9" key="1">
    <citation type="journal article" date="2023" name="GigaByte">
        <title>Genome assembly of the bearded iris, Iris pallida Lam.</title>
        <authorList>
            <person name="Bruccoleri R.E."/>
            <person name="Oakeley E.J."/>
            <person name="Faust A.M.E."/>
            <person name="Altorfer M."/>
            <person name="Dessus-Babus S."/>
            <person name="Burckhardt D."/>
            <person name="Oertli M."/>
            <person name="Naumann U."/>
            <person name="Petersen F."/>
            <person name="Wong J."/>
        </authorList>
    </citation>
    <scope>NUCLEOTIDE SEQUENCE</scope>
    <source>
        <strain evidence="9">GSM-AAB239-AS_SAM_17_03QT</strain>
    </source>
</reference>
<dbReference type="Proteomes" id="UP001140949">
    <property type="component" value="Unassembled WGS sequence"/>
</dbReference>
<dbReference type="AlphaFoldDB" id="A0AAX6FQ26"/>
<evidence type="ECO:0000259" key="8">
    <source>
        <dbReference type="Pfam" id="PF21289"/>
    </source>
</evidence>
<evidence type="ECO:0000256" key="2">
    <source>
        <dbReference type="ARBA" id="ARBA00009639"/>
    </source>
</evidence>
<keyword evidence="5" id="KW-0677">Repeat</keyword>
<gene>
    <name evidence="9" type="ORF">M6B38_407245</name>
</gene>
<evidence type="ECO:0000256" key="6">
    <source>
        <dbReference type="ARBA" id="ARBA00023054"/>
    </source>
</evidence>
<reference evidence="9" key="2">
    <citation type="submission" date="2023-04" db="EMBL/GenBank/DDBJ databases">
        <authorList>
            <person name="Bruccoleri R.E."/>
            <person name="Oakeley E.J."/>
            <person name="Faust A.-M."/>
            <person name="Dessus-Babus S."/>
            <person name="Altorfer M."/>
            <person name="Burckhardt D."/>
            <person name="Oertli M."/>
            <person name="Naumann U."/>
            <person name="Petersen F."/>
            <person name="Wong J."/>
        </authorList>
    </citation>
    <scope>NUCLEOTIDE SEQUENCE</scope>
    <source>
        <strain evidence="9">GSM-AAB239-AS_SAM_17_03QT</strain>
        <tissue evidence="9">Leaf</tissue>
    </source>
</reference>
<name>A0AAX6FQ26_IRIPA</name>
<dbReference type="FunFam" id="1.10.220.100:FF:000001">
    <property type="entry name" value="Enhancer of mRNA-decapping protein 4"/>
    <property type="match status" value="1"/>
</dbReference>
<comment type="similarity">
    <text evidence="2">Belongs to the WD repeat EDC4 family.</text>
</comment>
<sequence>MDYIAEFTVTMPILSVTGTSDCLPDGEQVVQVYCVQTQAIQQYALDLQCLPPADALMGRDYAIRMFDPTGTEGFALESSRGHTVSAHPVGSASPKVPPSGSSSDNAPADVYSVVTVSTESLGIHDLATSNVEAKPSAPPLPSLNADNTHAVSSSPGSLNMDLSSGISLLRNPTKGHEPGTSLGDRDVVHAVDYSAEGRVDTITTIVPDISSRVDNLAHDESKSGQNDSLGAPISHLTNKLAGNTTHLVTPSEILSGAVSSSESTLANQCQKGDELIVEEVVSNNKMSVDADRKLVDWCERGQREQIESRKEPPGFNREVPKEICSQTSGSYSEDVAQVKDVADALEQSSFSYGEEAQDNTKGMPEKTKESASTVSQSPGAAKGKKQKSKQTQASGPSATPLSPYNSTDFSNELGSYTGFPSNDSAFSQFQSLQETLIQLVSMQKEMQKQMSTIVSVQTNREGKLEASLGRNMEKSVKANFDAFWARFQEENAKNEKAERERMQQLTSLITTFVNKDVPSMLERTLKKEITSVGPSVARAVTPVIEKCISSAISDCFQRGIGDKAVNQLEKAVSLKLEATVARHIQGQFQTSGKQALQDALKSSLESSVVPAFERSCKAMFEQVDTVFQKGMSEHTAAAQQQFESTHTPLALTLREAINSASSITQNITSELADGQRKLLALVTENTKALNPMGMQQSNGPMAGIPEMALSVQQVEAPLDPTKELSRLISERKFGEAFTMALQRSDVSMVSWLCSQVDLNAICTMVPLPLNQGVLLALLQQLACDISNETSRKLGWMTDVAVAINPNDPMIVMHIRPIFEQVYSILAHQRSLPTAPPSELTSLRIIMHVINSVLLSCK</sequence>
<keyword evidence="3" id="KW-0963">Cytoplasm</keyword>
<evidence type="ECO:0000313" key="10">
    <source>
        <dbReference type="Proteomes" id="UP001140949"/>
    </source>
</evidence>
<organism evidence="9 10">
    <name type="scientific">Iris pallida</name>
    <name type="common">Sweet iris</name>
    <dbReference type="NCBI Taxonomy" id="29817"/>
    <lineage>
        <taxon>Eukaryota</taxon>
        <taxon>Viridiplantae</taxon>
        <taxon>Streptophyta</taxon>
        <taxon>Embryophyta</taxon>
        <taxon>Tracheophyta</taxon>
        <taxon>Spermatophyta</taxon>
        <taxon>Magnoliopsida</taxon>
        <taxon>Liliopsida</taxon>
        <taxon>Asparagales</taxon>
        <taxon>Iridaceae</taxon>
        <taxon>Iridoideae</taxon>
        <taxon>Irideae</taxon>
        <taxon>Iris</taxon>
    </lineage>
</organism>
<dbReference type="PANTHER" id="PTHR15598">
    <property type="entry name" value="ENHANCER OF MRNA-DECAPPING PROTEIN 4"/>
    <property type="match status" value="1"/>
</dbReference>
<accession>A0AAX6FQ26</accession>
<dbReference type="Pfam" id="PF21289">
    <property type="entry name" value="EDC4_C"/>
    <property type="match status" value="1"/>
</dbReference>
<dbReference type="InterPro" id="IPR045152">
    <property type="entry name" value="EDC4-like"/>
</dbReference>
<feature type="region of interest" description="Disordered" evidence="7">
    <location>
        <begin position="78"/>
        <end position="107"/>
    </location>
</feature>
<dbReference type="GO" id="GO:0031087">
    <property type="term" value="P:deadenylation-independent decapping of nuclear-transcribed mRNA"/>
    <property type="evidence" value="ECO:0007669"/>
    <property type="project" value="InterPro"/>
</dbReference>
<dbReference type="GO" id="GO:0000932">
    <property type="term" value="C:P-body"/>
    <property type="evidence" value="ECO:0007669"/>
    <property type="project" value="UniProtKB-SubCell"/>
</dbReference>
<keyword evidence="4" id="KW-0853">WD repeat</keyword>
<evidence type="ECO:0000256" key="5">
    <source>
        <dbReference type="ARBA" id="ARBA00022737"/>
    </source>
</evidence>
<evidence type="ECO:0000313" key="9">
    <source>
        <dbReference type="EMBL" id="KAJ6818118.1"/>
    </source>
</evidence>
<keyword evidence="6" id="KW-0175">Coiled coil</keyword>
<comment type="caution">
    <text evidence="9">The sequence shown here is derived from an EMBL/GenBank/DDBJ whole genome shotgun (WGS) entry which is preliminary data.</text>
</comment>
<protein>
    <submittedName>
        <fullName evidence="9">Enhancer of mRNA-decapping protein 4-like</fullName>
    </submittedName>
</protein>
<feature type="compositionally biased region" description="Polar residues" evidence="7">
    <location>
        <begin position="396"/>
        <end position="406"/>
    </location>
</feature>
<evidence type="ECO:0000256" key="1">
    <source>
        <dbReference type="ARBA" id="ARBA00004201"/>
    </source>
</evidence>
<evidence type="ECO:0000256" key="3">
    <source>
        <dbReference type="ARBA" id="ARBA00022490"/>
    </source>
</evidence>
<evidence type="ECO:0000256" key="7">
    <source>
        <dbReference type="SAM" id="MobiDB-lite"/>
    </source>
</evidence>
<dbReference type="InterPro" id="IPR044938">
    <property type="entry name" value="EDC4_C_sf"/>
</dbReference>
<feature type="domain" description="Enhancer of mRNA-decapping protein 4 C-terminal" evidence="8">
    <location>
        <begin position="726"/>
        <end position="828"/>
    </location>
</feature>
<dbReference type="Gene3D" id="1.10.220.100">
    <property type="entry name" value="conserved c-terminal region of ge- 1"/>
    <property type="match status" value="1"/>
</dbReference>
<dbReference type="EMBL" id="JANAVB010027397">
    <property type="protein sequence ID" value="KAJ6818118.1"/>
    <property type="molecule type" value="Genomic_DNA"/>
</dbReference>
<evidence type="ECO:0000256" key="4">
    <source>
        <dbReference type="ARBA" id="ARBA00022574"/>
    </source>
</evidence>
<dbReference type="InterPro" id="IPR049404">
    <property type="entry name" value="EDC4_C"/>
</dbReference>
<comment type="subcellular location">
    <subcellularLocation>
        <location evidence="1">Cytoplasm</location>
        <location evidence="1">P-body</location>
    </subcellularLocation>
</comment>
<dbReference type="PANTHER" id="PTHR15598:SF5">
    <property type="entry name" value="ENHANCER OF MRNA-DECAPPING PROTEIN 4"/>
    <property type="match status" value="1"/>
</dbReference>
<proteinExistence type="inferred from homology"/>
<feature type="region of interest" description="Disordered" evidence="7">
    <location>
        <begin position="349"/>
        <end position="406"/>
    </location>
</feature>